<feature type="transmembrane region" description="Helical" evidence="1">
    <location>
        <begin position="7"/>
        <end position="31"/>
    </location>
</feature>
<evidence type="ECO:0000313" key="3">
    <source>
        <dbReference type="Proteomes" id="UP000174145"/>
    </source>
</evidence>
<sequence length="76" mass="9256">MTNIYILFILSICILIIILLIILNMYLLYFIILDYDIEFYKKIITLFFMLILSSIIINYIYNTKRINNIRLIEILK</sequence>
<protein>
    <submittedName>
        <fullName evidence="2">Uncharacterized protein</fullName>
    </submittedName>
</protein>
<name>W6JLM1_9POXV</name>
<feature type="transmembrane region" description="Helical" evidence="1">
    <location>
        <begin position="43"/>
        <end position="61"/>
    </location>
</feature>
<dbReference type="KEGG" id="vg:18263610"/>
<keyword evidence="1" id="KW-0812">Transmembrane</keyword>
<accession>W6JLM1</accession>
<dbReference type="Proteomes" id="UP000174145">
    <property type="component" value="Segment"/>
</dbReference>
<evidence type="ECO:0000313" key="2">
    <source>
        <dbReference type="EMBL" id="BAO49541.1"/>
    </source>
</evidence>
<dbReference type="EMBL" id="AP013055">
    <property type="protein sequence ID" value="BAO49541.1"/>
    <property type="molecule type" value="Genomic_DNA"/>
</dbReference>
<reference evidence="2 3" key="1">
    <citation type="journal article" date="2014" name="Virology">
        <title>The complete genome sequence of the Alphaentomopoxvirus Anomala cuprea entomopoxvirus, including its terminal hairpin loop sequences, suggests a potentially unique mode of apoptosis inhibition and mode of DNA replication.</title>
        <authorList>
            <person name="Mitsuhashi W."/>
            <person name="Miyamoto K."/>
            <person name="Wada S."/>
        </authorList>
    </citation>
    <scope>NUCLEOTIDE SEQUENCE [LARGE SCALE GENOMIC DNA]</scope>
    <source>
        <strain evidence="2">CV6M</strain>
    </source>
</reference>
<organism evidence="2 3">
    <name type="scientific">Alphaentomopoxvirus acuprea</name>
    <dbReference type="NCBI Taxonomy" id="62099"/>
    <lineage>
        <taxon>Viruses</taxon>
        <taxon>Varidnaviria</taxon>
        <taxon>Bamfordvirae</taxon>
        <taxon>Nucleocytoviricota</taxon>
        <taxon>Pokkesviricetes</taxon>
        <taxon>Chitovirales</taxon>
        <taxon>Poxviridae</taxon>
        <taxon>Entomopoxvirinae</taxon>
        <taxon>Alphaentomopoxvirus</taxon>
    </lineage>
</organism>
<keyword evidence="1" id="KW-0472">Membrane</keyword>
<proteinExistence type="predicted"/>
<dbReference type="GeneID" id="18263610"/>
<evidence type="ECO:0000256" key="1">
    <source>
        <dbReference type="SAM" id="Phobius"/>
    </source>
</evidence>
<dbReference type="RefSeq" id="YP_009001654.1">
    <property type="nucleotide sequence ID" value="NC_023426.1"/>
</dbReference>
<keyword evidence="1" id="KW-1133">Transmembrane helix</keyword>
<keyword evidence="3" id="KW-1185">Reference proteome</keyword>